<dbReference type="Proteomes" id="UP000664617">
    <property type="component" value="Unassembled WGS sequence"/>
</dbReference>
<feature type="domain" description="AMP-dependent synthetase/ligase" evidence="2">
    <location>
        <begin position="31"/>
        <end position="360"/>
    </location>
</feature>
<dbReference type="InterPro" id="IPR008948">
    <property type="entry name" value="L-Aspartase-like"/>
</dbReference>
<dbReference type="InterPro" id="IPR045851">
    <property type="entry name" value="AMP-bd_C_sf"/>
</dbReference>
<feature type="domain" description="AMP-binding enzyme C-terminal" evidence="3">
    <location>
        <begin position="430"/>
        <end position="504"/>
    </location>
</feature>
<accession>A0ABS3IE13</accession>
<evidence type="ECO:0000259" key="3">
    <source>
        <dbReference type="Pfam" id="PF13193"/>
    </source>
</evidence>
<gene>
    <name evidence="4" type="primary">cmdF</name>
    <name evidence="4" type="ORF">J0911_19510</name>
</gene>
<keyword evidence="4" id="KW-0413">Isomerase</keyword>
<dbReference type="Gene3D" id="1.10.275.10">
    <property type="entry name" value="Fumarase/aspartase (N-terminal domain)"/>
    <property type="match status" value="1"/>
</dbReference>
<dbReference type="NCBIfam" id="NF006871">
    <property type="entry name" value="PRK09367.1"/>
    <property type="match status" value="1"/>
</dbReference>
<dbReference type="InterPro" id="IPR022314">
    <property type="entry name" value="Tyr_aminomutase"/>
</dbReference>
<dbReference type="Pfam" id="PF13193">
    <property type="entry name" value="AMP-binding_C"/>
    <property type="match status" value="1"/>
</dbReference>
<proteinExistence type="predicted"/>
<dbReference type="InterPro" id="IPR020845">
    <property type="entry name" value="AMP-binding_CS"/>
</dbReference>
<organism evidence="4 5">
    <name type="scientific">Myceligenerans salitolerans</name>
    <dbReference type="NCBI Taxonomy" id="1230528"/>
    <lineage>
        <taxon>Bacteria</taxon>
        <taxon>Bacillati</taxon>
        <taxon>Actinomycetota</taxon>
        <taxon>Actinomycetes</taxon>
        <taxon>Micrococcales</taxon>
        <taxon>Promicromonosporaceae</taxon>
        <taxon>Myceligenerans</taxon>
    </lineage>
</organism>
<dbReference type="EMBL" id="JAFMPK010000049">
    <property type="protein sequence ID" value="MBO0611214.1"/>
    <property type="molecule type" value="Genomic_DNA"/>
</dbReference>
<dbReference type="GO" id="GO:0050368">
    <property type="term" value="F:L-tyrosine 2,3-aminomutase activity"/>
    <property type="evidence" value="ECO:0007669"/>
    <property type="project" value="UniProtKB-EC"/>
</dbReference>
<dbReference type="InterPro" id="IPR001106">
    <property type="entry name" value="Aromatic_Lyase"/>
</dbReference>
<keyword evidence="5" id="KW-1185">Reference proteome</keyword>
<dbReference type="Gene3D" id="3.30.300.30">
    <property type="match status" value="1"/>
</dbReference>
<keyword evidence="1" id="KW-0456">Lyase</keyword>
<dbReference type="InterPro" id="IPR022313">
    <property type="entry name" value="Phe/His_NH3-lyase_AS"/>
</dbReference>
<dbReference type="Gene3D" id="3.40.50.12780">
    <property type="entry name" value="N-terminal domain of ligase-like"/>
    <property type="match status" value="1"/>
</dbReference>
<name>A0ABS3IE13_9MICO</name>
<dbReference type="Pfam" id="PF00221">
    <property type="entry name" value="Lyase_aromatic"/>
    <property type="match status" value="1"/>
</dbReference>
<dbReference type="InterPro" id="IPR025110">
    <property type="entry name" value="AMP-bd_C"/>
</dbReference>
<dbReference type="PROSITE" id="PS00488">
    <property type="entry name" value="PAL_HISTIDASE"/>
    <property type="match status" value="1"/>
</dbReference>
<comment type="caution">
    <text evidence="4">The sequence shown here is derived from an EMBL/GenBank/DDBJ whole genome shotgun (WGS) entry which is preliminary data.</text>
</comment>
<dbReference type="SUPFAM" id="SSF48557">
    <property type="entry name" value="L-aspartase-like"/>
    <property type="match status" value="1"/>
</dbReference>
<reference evidence="5" key="2">
    <citation type="submission" date="2023-07" db="EMBL/GenBank/DDBJ databases">
        <title>Myceligenerans salitolerans sp. nov., a halotolerant actinomycete isolated from a salt lake in Xinjiang, China.</title>
        <authorList>
            <person name="Guan T."/>
        </authorList>
    </citation>
    <scope>NUCLEOTIDE SEQUENCE [LARGE SCALE GENOMIC DNA]</scope>
    <source>
        <strain evidence="5">XHU 5031</strain>
    </source>
</reference>
<dbReference type="EC" id="5.4.3.6" evidence="4"/>
<evidence type="ECO:0000313" key="5">
    <source>
        <dbReference type="Proteomes" id="UP000664617"/>
    </source>
</evidence>
<dbReference type="CDD" id="cd00332">
    <property type="entry name" value="PAL-HAL"/>
    <property type="match status" value="1"/>
</dbReference>
<dbReference type="RefSeq" id="WP_207277176.1">
    <property type="nucleotide sequence ID" value="NZ_JAFMPK010000049.1"/>
</dbReference>
<dbReference type="PROSITE" id="PS00455">
    <property type="entry name" value="AMP_BINDING"/>
    <property type="match status" value="1"/>
</dbReference>
<protein>
    <submittedName>
        <fullName evidence="4">Tyrosine 2,3-aminomutase</fullName>
        <ecNumber evidence="4">5.4.3.6</ecNumber>
    </submittedName>
</protein>
<dbReference type="PANTHER" id="PTHR10362">
    <property type="entry name" value="HISTIDINE AMMONIA-LYASE"/>
    <property type="match status" value="1"/>
</dbReference>
<evidence type="ECO:0000259" key="2">
    <source>
        <dbReference type="Pfam" id="PF00501"/>
    </source>
</evidence>
<sequence length="1058" mass="111682">MRSVLATGRTARAGCGPDVPACAHLDIWSTFEAVAREHPGAVAVRDSRTSITYRELHDAAIRWADRLHAPVTDPTAAGCVVTQVDNGVDHVAAVLGSWRAGAMVAALGPGEPGTALRAELSAIRPAATLVVGRARELSEPEGTARPVPAGVVLPVHDDAPPPPVTEAPPAGAVLGSPASVCFTSGTSGVPKTIVHTHHALVQLARWMSDEMRVGPGDHVAQWAAPGYDAAVVELLVALLSGATAHIPEPGTRADPEALPEWLADRSITWFQTVPSYLRQLVRADGVRDGGLSRLRTVVLAGERIPPALVGQVRQAAPGADLYNLYGPSETILATWYRVPDGHRGEVPIGAAIPGRRIHLATGDGPGTDTARLAIETPFAATDARRTPWSSADGLVHTGDLVRRQGDDLYFVGRVDDQVKAAGRRTDLAGIEAVIEDVPGVRASCVLPMRDDSGLVTRLLAFVVHDAGSPTVSDLRARCRARLGAGLPPIQFVRRDTLPRSRGGKVDTMSLLQGQDASVPPAATAPSAVRLDGRSLTPEQVNRVAYDDVACHVPTEVTEQLVRRRREFEDRIASGEPVYGVTTGYGEMIYMHVDPAQETSLQHNLVRSHTAGCGPLFSVPEVRAIMLARANALAKGHSGVRPELLERLVTFLARGVTPAVPEFGSLGASGDLAPLSHVAAALIGEGQVVDAGEVRPTRDVLVERGIDPSFDLRYKEGLALINGTSAMTGVSSVLVHRARTQVWHAEIIAALAIEALEGSTGAFESAGHEIARPHPGQIASARTMRNLLHDSGAAVSHEALRQAATDSRDFSAGSVSRTEVYLQKAYSLRAVPQVVGAVRDTLAHAYRTLGVELNSANDNPLVFDDEEIFHGANFHGQPVAFAMDFTGLALTQLGVLSERRTNRLLNRNLSGLPEFLVAGDPGLNSGLAGTQYAATALVAENRTIGSASIQSVPSNGDNQDVVSMGLIAARNCRRILDNNDYILAVEAISAAQAVDLGGTRERLGRAGRAAYEAIRARSPFIAQDRVMTGDVEAVRALLHGGELAAAVSGTGTELEEVAP</sequence>
<evidence type="ECO:0000313" key="4">
    <source>
        <dbReference type="EMBL" id="MBO0611214.1"/>
    </source>
</evidence>
<dbReference type="Gene3D" id="1.20.200.10">
    <property type="entry name" value="Fumarase/aspartase (Central domain)"/>
    <property type="match status" value="1"/>
</dbReference>
<dbReference type="Pfam" id="PF00501">
    <property type="entry name" value="AMP-binding"/>
    <property type="match status" value="1"/>
</dbReference>
<dbReference type="InterPro" id="IPR042099">
    <property type="entry name" value="ANL_N_sf"/>
</dbReference>
<evidence type="ECO:0000256" key="1">
    <source>
        <dbReference type="ARBA" id="ARBA00023239"/>
    </source>
</evidence>
<reference evidence="4 5" key="1">
    <citation type="submission" date="2021-03" db="EMBL/GenBank/DDBJ databases">
        <authorList>
            <person name="Xin L."/>
        </authorList>
    </citation>
    <scope>NUCLEOTIDE SEQUENCE [LARGE SCALE GENOMIC DNA]</scope>
    <source>
        <strain evidence="4 5">XHU 5031</strain>
    </source>
</reference>
<dbReference type="NCBIfam" id="TIGR03832">
    <property type="entry name" value="Tyr_2_3_mutase"/>
    <property type="match status" value="1"/>
</dbReference>
<dbReference type="InterPro" id="IPR024083">
    <property type="entry name" value="Fumarase/histidase_N"/>
</dbReference>
<dbReference type="InterPro" id="IPR000873">
    <property type="entry name" value="AMP-dep_synth/lig_dom"/>
</dbReference>
<dbReference type="SUPFAM" id="SSF56801">
    <property type="entry name" value="Acetyl-CoA synthetase-like"/>
    <property type="match status" value="1"/>
</dbReference>